<keyword evidence="1" id="KW-0677">Repeat</keyword>
<name>A0A3A6V417_LEGPN</name>
<dbReference type="EMBL" id="QWDR01000001">
    <property type="protein sequence ID" value="RJY35031.1"/>
    <property type="molecule type" value="Genomic_DNA"/>
</dbReference>
<feature type="repeat" description="ANK" evidence="3">
    <location>
        <begin position="196"/>
        <end position="228"/>
    </location>
</feature>
<evidence type="ECO:0000313" key="4">
    <source>
        <dbReference type="EMBL" id="RJY35031.1"/>
    </source>
</evidence>
<keyword evidence="2 3" id="KW-0040">ANK repeat</keyword>
<dbReference type="Gene3D" id="1.25.40.20">
    <property type="entry name" value="Ankyrin repeat-containing domain"/>
    <property type="match status" value="4"/>
</dbReference>
<dbReference type="InterPro" id="IPR002110">
    <property type="entry name" value="Ankyrin_rpt"/>
</dbReference>
<evidence type="ECO:0000256" key="1">
    <source>
        <dbReference type="ARBA" id="ARBA00022737"/>
    </source>
</evidence>
<dbReference type="AlphaFoldDB" id="A0A3A6V417"/>
<proteinExistence type="predicted"/>
<evidence type="ECO:0000313" key="5">
    <source>
        <dbReference type="Proteomes" id="UP000277145"/>
    </source>
</evidence>
<sequence length="580" mass="65273">MSFSKISKTLENSATLIDKKAEQDASDLSHTLESDSQLLISEESSDVLLENTGENLVQQACIDGNLEKLKELLRGDMWGMDEVSLNQVNNRGETLLMLAIKYGHKQMALFLARSLFHLHKIDNSGKSALSLAHEKGWEDIVQLILESINNRKDRIRELHYAAIHGYVESVSQLLGIIDKYGFKPHGFILVGDETPRFENIFHAACCGGSLEIVKLLIEHGADINSKSQFSENNYSHYPATPILVACRYGHANIVEYLLAQDGIEYDINELLHTAVGFGHFAVLDLLLRHSKENSTRNLNIVGEYPLTHFSATLLTRACYSGQVDIVDRLIAEDIDMSNADNRQAFWTAIFCAKTQGSPAIDIIDRLLAENDRQNIDIPLDGFKDLVLWAYRQPFVGILDRLIIRGVDFYRERDPGDYPLIEAAKNGYKDIVHRLIDLSVDINLRDRKGRTALFCAVMQGEKEIVELLINNGADPNIQDNEGVTPLMKVVPTDNSEMVEFLLNAGADTSIKDKRNRLAIDLAKHFPYHMKLLKDATEIQNANKSSSSSNQSANALYTLWYSNRGDLREEAQFKEKNTPHPF</sequence>
<dbReference type="Proteomes" id="UP000277145">
    <property type="component" value="Unassembled WGS sequence"/>
</dbReference>
<protein>
    <submittedName>
        <fullName evidence="4">Ankyrin repeat domain-containing protein</fullName>
    </submittedName>
</protein>
<evidence type="ECO:0000256" key="3">
    <source>
        <dbReference type="PROSITE-ProRule" id="PRU00023"/>
    </source>
</evidence>
<dbReference type="RefSeq" id="WP_021436891.1">
    <property type="nucleotide sequence ID" value="NZ_CP061840.1"/>
</dbReference>
<accession>A0A3A6V417</accession>
<dbReference type="PROSITE" id="PS50088">
    <property type="entry name" value="ANK_REPEAT"/>
    <property type="match status" value="4"/>
</dbReference>
<dbReference type="InterPro" id="IPR050889">
    <property type="entry name" value="Dendritic_Spine_Reg/Scaffold"/>
</dbReference>
<gene>
    <name evidence="4" type="ORF">D1H98_09810</name>
</gene>
<feature type="repeat" description="ANK" evidence="3">
    <location>
        <begin position="480"/>
        <end position="512"/>
    </location>
</feature>
<dbReference type="SMART" id="SM00248">
    <property type="entry name" value="ANK"/>
    <property type="match status" value="10"/>
</dbReference>
<evidence type="ECO:0000256" key="2">
    <source>
        <dbReference type="ARBA" id="ARBA00023043"/>
    </source>
</evidence>
<dbReference type="PANTHER" id="PTHR24166">
    <property type="entry name" value="ROLLING PEBBLES, ISOFORM B"/>
    <property type="match status" value="1"/>
</dbReference>
<comment type="caution">
    <text evidence="4">The sequence shown here is derived from an EMBL/GenBank/DDBJ whole genome shotgun (WGS) entry which is preliminary data.</text>
</comment>
<feature type="repeat" description="ANK" evidence="3">
    <location>
        <begin position="447"/>
        <end position="479"/>
    </location>
</feature>
<dbReference type="SUPFAM" id="SSF48403">
    <property type="entry name" value="Ankyrin repeat"/>
    <property type="match status" value="2"/>
</dbReference>
<dbReference type="PRINTS" id="PR01415">
    <property type="entry name" value="ANKYRIN"/>
</dbReference>
<dbReference type="InterPro" id="IPR036770">
    <property type="entry name" value="Ankyrin_rpt-contain_sf"/>
</dbReference>
<feature type="repeat" description="ANK" evidence="3">
    <location>
        <begin position="414"/>
        <end position="446"/>
    </location>
</feature>
<dbReference type="Pfam" id="PF12796">
    <property type="entry name" value="Ank_2"/>
    <property type="match status" value="3"/>
</dbReference>
<reference evidence="4 5" key="1">
    <citation type="submission" date="2018-08" db="EMBL/GenBank/DDBJ databases">
        <title>Genome Sequences of Legionella pneumophila subsp. pneumophila Isolates, Recovered from a Drinking Water System in a Large Builging.</title>
        <authorList>
            <person name="Gomez-Alvarez V."/>
            <person name="Boczek L."/>
            <person name="King D."/>
            <person name="Pemberton A."/>
            <person name="Pfaller S."/>
            <person name="Rodgers M."/>
            <person name="Santodomingo J."/>
            <person name="Revetta R."/>
        </authorList>
    </citation>
    <scope>NUCLEOTIDE SEQUENCE [LARGE SCALE GENOMIC DNA]</scope>
    <source>
        <strain evidence="4 5">L01C.1</strain>
    </source>
</reference>
<organism evidence="4 5">
    <name type="scientific">Legionella pneumophila subsp. pneumophila</name>
    <dbReference type="NCBI Taxonomy" id="91891"/>
    <lineage>
        <taxon>Bacteria</taxon>
        <taxon>Pseudomonadati</taxon>
        <taxon>Pseudomonadota</taxon>
        <taxon>Gammaproteobacteria</taxon>
        <taxon>Legionellales</taxon>
        <taxon>Legionellaceae</taxon>
        <taxon>Legionella</taxon>
    </lineage>
</organism>
<dbReference type="PROSITE" id="PS50297">
    <property type="entry name" value="ANK_REP_REGION"/>
    <property type="match status" value="4"/>
</dbReference>
<dbReference type="PANTHER" id="PTHR24166:SF48">
    <property type="entry name" value="PROTEIN VAPYRIN"/>
    <property type="match status" value="1"/>
</dbReference>